<dbReference type="Gene3D" id="3.80.10.10">
    <property type="entry name" value="Ribonuclease Inhibitor"/>
    <property type="match status" value="1"/>
</dbReference>
<proteinExistence type="predicted"/>
<dbReference type="Proteomes" id="UP000694845">
    <property type="component" value="Unplaced"/>
</dbReference>
<feature type="signal peptide" evidence="4">
    <location>
        <begin position="1"/>
        <end position="21"/>
    </location>
</feature>
<name>A0A8B7YN62_ACAPL</name>
<gene>
    <name evidence="6" type="primary">LOC110981433</name>
</gene>
<keyword evidence="2 4" id="KW-0732">Signal</keyword>
<dbReference type="InterPro" id="IPR050541">
    <property type="entry name" value="LRR_TM_domain-containing"/>
</dbReference>
<accession>A0A8B7YN62</accession>
<keyword evidence="5" id="KW-1185">Reference proteome</keyword>
<keyword evidence="1" id="KW-0433">Leucine-rich repeat</keyword>
<dbReference type="RefSeq" id="XP_022094704.1">
    <property type="nucleotide sequence ID" value="XM_022239012.1"/>
</dbReference>
<evidence type="ECO:0000256" key="1">
    <source>
        <dbReference type="ARBA" id="ARBA00022614"/>
    </source>
</evidence>
<dbReference type="GeneID" id="110981433"/>
<protein>
    <submittedName>
        <fullName evidence="6">Leucine-rich repeat-containing protein 3-like isoform X2</fullName>
    </submittedName>
</protein>
<evidence type="ECO:0000313" key="6">
    <source>
        <dbReference type="RefSeq" id="XP_022094704.1"/>
    </source>
</evidence>
<dbReference type="GO" id="GO:0005886">
    <property type="term" value="C:plasma membrane"/>
    <property type="evidence" value="ECO:0007669"/>
    <property type="project" value="TreeGrafter"/>
</dbReference>
<evidence type="ECO:0000256" key="3">
    <source>
        <dbReference type="ARBA" id="ARBA00022737"/>
    </source>
</evidence>
<dbReference type="AlphaFoldDB" id="A0A8B7YN62"/>
<reference evidence="6" key="1">
    <citation type="submission" date="2025-08" db="UniProtKB">
        <authorList>
            <consortium name="RefSeq"/>
        </authorList>
    </citation>
    <scope>IDENTIFICATION</scope>
</reference>
<feature type="chain" id="PRO_5034821033" evidence="4">
    <location>
        <begin position="22"/>
        <end position="129"/>
    </location>
</feature>
<sequence>MDTSIMVCLVLLFTFAASVVAMNSTGDACGVCECIEHLHAVICTGKGLRELPSGIPNDTVSLELGDNFLHEIPYDSLLEFKSLIKINLTNNLIEKPFGLPESVKFLHADGNRLQDIKPIVKNGIHLLSV</sequence>
<evidence type="ECO:0000256" key="4">
    <source>
        <dbReference type="SAM" id="SignalP"/>
    </source>
</evidence>
<dbReference type="SUPFAM" id="SSF52058">
    <property type="entry name" value="L domain-like"/>
    <property type="match status" value="1"/>
</dbReference>
<dbReference type="OrthoDB" id="676979at2759"/>
<dbReference type="OMA" id="DACEVCH"/>
<evidence type="ECO:0000313" key="5">
    <source>
        <dbReference type="Proteomes" id="UP000694845"/>
    </source>
</evidence>
<organism evidence="5 6">
    <name type="scientific">Acanthaster planci</name>
    <name type="common">Crown-of-thorns starfish</name>
    <dbReference type="NCBI Taxonomy" id="133434"/>
    <lineage>
        <taxon>Eukaryota</taxon>
        <taxon>Metazoa</taxon>
        <taxon>Echinodermata</taxon>
        <taxon>Eleutherozoa</taxon>
        <taxon>Asterozoa</taxon>
        <taxon>Asteroidea</taxon>
        <taxon>Valvatacea</taxon>
        <taxon>Valvatida</taxon>
        <taxon>Acanthasteridae</taxon>
        <taxon>Acanthaster</taxon>
    </lineage>
</organism>
<evidence type="ECO:0000256" key="2">
    <source>
        <dbReference type="ARBA" id="ARBA00022729"/>
    </source>
</evidence>
<dbReference type="PANTHER" id="PTHR24369:SF210">
    <property type="entry name" value="CHAOPTIN-RELATED"/>
    <property type="match status" value="1"/>
</dbReference>
<dbReference type="PANTHER" id="PTHR24369">
    <property type="entry name" value="ANTIGEN BSP, PUTATIVE-RELATED"/>
    <property type="match status" value="1"/>
</dbReference>
<keyword evidence="3" id="KW-0677">Repeat</keyword>
<dbReference type="InterPro" id="IPR032675">
    <property type="entry name" value="LRR_dom_sf"/>
</dbReference>